<sequence>MYVIGIDPGPVAGIALLIGQPADIGGAWFPRLLGAEALQVTHGLTTYVLDGLLNVVVPQSTVVAVERFVVGPRAARSAHAGSGEVTRELVGVIAHWAKRNQLTCRERSAAEVKPWATDDRLTKAGLLDVTKGMRHARDAARHALFCAVRDFGLADPLSRRAGAL</sequence>
<protein>
    <submittedName>
        <fullName evidence="1">Uncharacterized protein</fullName>
    </submittedName>
</protein>
<name>A0A4R0GPP0_9ACTN</name>
<organism evidence="1 2">
    <name type="scientific">Micromonospora zingiberis</name>
    <dbReference type="NCBI Taxonomy" id="2053011"/>
    <lineage>
        <taxon>Bacteria</taxon>
        <taxon>Bacillati</taxon>
        <taxon>Actinomycetota</taxon>
        <taxon>Actinomycetes</taxon>
        <taxon>Micromonosporales</taxon>
        <taxon>Micromonosporaceae</taxon>
        <taxon>Micromonospora</taxon>
    </lineage>
</organism>
<proteinExistence type="predicted"/>
<evidence type="ECO:0000313" key="2">
    <source>
        <dbReference type="Proteomes" id="UP000292274"/>
    </source>
</evidence>
<comment type="caution">
    <text evidence="1">The sequence shown here is derived from an EMBL/GenBank/DDBJ whole genome shotgun (WGS) entry which is preliminary data.</text>
</comment>
<dbReference type="EMBL" id="SJJR01000006">
    <property type="protein sequence ID" value="TCB97561.1"/>
    <property type="molecule type" value="Genomic_DNA"/>
</dbReference>
<dbReference type="Proteomes" id="UP000292274">
    <property type="component" value="Unassembled WGS sequence"/>
</dbReference>
<reference evidence="1 2" key="1">
    <citation type="submission" date="2019-02" db="EMBL/GenBank/DDBJ databases">
        <title>Jishengella sp. nov., isolated from a root of Zingiber montanum.</title>
        <authorList>
            <person name="Kuncharoen N."/>
            <person name="Kudo T."/>
            <person name="Masahiro Y."/>
            <person name="Ohkuma M."/>
            <person name="Tanasupawat S."/>
        </authorList>
    </citation>
    <scope>NUCLEOTIDE SEQUENCE [LARGE SCALE GENOMIC DNA]</scope>
    <source>
        <strain evidence="1 2">PLAI 1-1</strain>
    </source>
</reference>
<accession>A0A4R0GPP0</accession>
<gene>
    <name evidence="1" type="ORF">E0H26_11625</name>
</gene>
<dbReference type="RefSeq" id="WP_131303608.1">
    <property type="nucleotide sequence ID" value="NZ_SJJR01000006.1"/>
</dbReference>
<evidence type="ECO:0000313" key="1">
    <source>
        <dbReference type="EMBL" id="TCB97561.1"/>
    </source>
</evidence>
<dbReference type="OrthoDB" id="5192324at2"/>
<dbReference type="AlphaFoldDB" id="A0A4R0GPP0"/>
<keyword evidence="2" id="KW-1185">Reference proteome</keyword>